<name>A0ACB7SWT1_HYAAI</name>
<keyword evidence="2" id="KW-1185">Reference proteome</keyword>
<evidence type="ECO:0000313" key="1">
    <source>
        <dbReference type="EMBL" id="KAH6938406.1"/>
    </source>
</evidence>
<organism evidence="1 2">
    <name type="scientific">Hyalomma asiaticum</name>
    <name type="common">Tick</name>
    <dbReference type="NCBI Taxonomy" id="266040"/>
    <lineage>
        <taxon>Eukaryota</taxon>
        <taxon>Metazoa</taxon>
        <taxon>Ecdysozoa</taxon>
        <taxon>Arthropoda</taxon>
        <taxon>Chelicerata</taxon>
        <taxon>Arachnida</taxon>
        <taxon>Acari</taxon>
        <taxon>Parasitiformes</taxon>
        <taxon>Ixodida</taxon>
        <taxon>Ixodoidea</taxon>
        <taxon>Ixodidae</taxon>
        <taxon>Hyalomminae</taxon>
        <taxon>Hyalomma</taxon>
    </lineage>
</organism>
<comment type="caution">
    <text evidence="1">The sequence shown here is derived from an EMBL/GenBank/DDBJ whole genome shotgun (WGS) entry which is preliminary data.</text>
</comment>
<accession>A0ACB7SWT1</accession>
<reference evidence="1" key="1">
    <citation type="submission" date="2020-05" db="EMBL/GenBank/DDBJ databases">
        <title>Large-scale comparative analyses of tick genomes elucidate their genetic diversity and vector capacities.</title>
        <authorList>
            <person name="Jia N."/>
            <person name="Wang J."/>
            <person name="Shi W."/>
            <person name="Du L."/>
            <person name="Sun Y."/>
            <person name="Zhan W."/>
            <person name="Jiang J."/>
            <person name="Wang Q."/>
            <person name="Zhang B."/>
            <person name="Ji P."/>
            <person name="Sakyi L.B."/>
            <person name="Cui X."/>
            <person name="Yuan T."/>
            <person name="Jiang B."/>
            <person name="Yang W."/>
            <person name="Lam T.T.-Y."/>
            <person name="Chang Q."/>
            <person name="Ding S."/>
            <person name="Wang X."/>
            <person name="Zhu J."/>
            <person name="Ruan X."/>
            <person name="Zhao L."/>
            <person name="Wei J."/>
            <person name="Que T."/>
            <person name="Du C."/>
            <person name="Cheng J."/>
            <person name="Dai P."/>
            <person name="Han X."/>
            <person name="Huang E."/>
            <person name="Gao Y."/>
            <person name="Liu J."/>
            <person name="Shao H."/>
            <person name="Ye R."/>
            <person name="Li L."/>
            <person name="Wei W."/>
            <person name="Wang X."/>
            <person name="Wang C."/>
            <person name="Yang T."/>
            <person name="Huo Q."/>
            <person name="Li W."/>
            <person name="Guo W."/>
            <person name="Chen H."/>
            <person name="Zhou L."/>
            <person name="Ni X."/>
            <person name="Tian J."/>
            <person name="Zhou Y."/>
            <person name="Sheng Y."/>
            <person name="Liu T."/>
            <person name="Pan Y."/>
            <person name="Xia L."/>
            <person name="Li J."/>
            <person name="Zhao F."/>
            <person name="Cao W."/>
        </authorList>
    </citation>
    <scope>NUCLEOTIDE SEQUENCE</scope>
    <source>
        <strain evidence="1">Hyas-2018</strain>
    </source>
</reference>
<dbReference type="Proteomes" id="UP000821845">
    <property type="component" value="Chromosome 2"/>
</dbReference>
<evidence type="ECO:0000313" key="2">
    <source>
        <dbReference type="Proteomes" id="UP000821845"/>
    </source>
</evidence>
<sequence length="144" mass="14946">MVSKYIQTECWNEPETESSFSEVVRKHRSASTKTLKGACSLQITVPESQATAAGGLCSEESSVEELTKIFAAYSSSPAAHVGKDEFGRADVKGVVRDRNFGVPLPMAGGGTTIASPPASVVAQGCTSDGGRSPASVVYNSAAEE</sequence>
<protein>
    <submittedName>
        <fullName evidence="1">Uncharacterized protein</fullName>
    </submittedName>
</protein>
<proteinExistence type="predicted"/>
<gene>
    <name evidence="1" type="ORF">HPB50_009136</name>
</gene>
<dbReference type="EMBL" id="CM023482">
    <property type="protein sequence ID" value="KAH6938406.1"/>
    <property type="molecule type" value="Genomic_DNA"/>
</dbReference>